<feature type="compositionally biased region" description="Basic and acidic residues" evidence="1">
    <location>
        <begin position="950"/>
        <end position="982"/>
    </location>
</feature>
<evidence type="ECO:0000256" key="2">
    <source>
        <dbReference type="SAM" id="Phobius"/>
    </source>
</evidence>
<proteinExistence type="predicted"/>
<keyword evidence="2" id="KW-0812">Transmembrane</keyword>
<evidence type="ECO:0000313" key="4">
    <source>
        <dbReference type="Proteomes" id="UP000195012"/>
    </source>
</evidence>
<dbReference type="VEuPathDB" id="PlasmoDB:PKNOH_S03324700"/>
<feature type="transmembrane region" description="Helical" evidence="2">
    <location>
        <begin position="301"/>
        <end position="331"/>
    </location>
</feature>
<dbReference type="Proteomes" id="UP000195012">
    <property type="component" value="Unassembled WGS sequence"/>
</dbReference>
<dbReference type="AlphaFoldDB" id="A0A1Y3DY65"/>
<evidence type="ECO:0000313" key="3">
    <source>
        <dbReference type="EMBL" id="OTN68256.1"/>
    </source>
</evidence>
<feature type="transmembrane region" description="Helical" evidence="2">
    <location>
        <begin position="184"/>
        <end position="203"/>
    </location>
</feature>
<reference evidence="3 4" key="1">
    <citation type="submission" date="2017-05" db="EMBL/GenBank/DDBJ databases">
        <title>PacBio assembly of a Plasmodium knowlesi genome sequence with Hi-C correction and manual annotation of the SICAvar gene family.</title>
        <authorList>
            <person name="Lapp S.A."/>
            <person name="Geraldo J.A."/>
            <person name="Chien J.-T."/>
            <person name="Ay F."/>
            <person name="Pakala S.B."/>
            <person name="Batugedara G."/>
            <person name="Humphrey J.C."/>
            <person name="Debarry J.D."/>
            <person name="Le Roch K.G."/>
            <person name="Galinski M.R."/>
            <person name="Kissinger J.C."/>
        </authorList>
    </citation>
    <scope>NUCLEOTIDE SEQUENCE [LARGE SCALE GENOMIC DNA]</scope>
    <source>
        <strain evidence="4">Malayan Strain Pk1 (A+)</strain>
    </source>
</reference>
<feature type="transmembrane region" description="Helical" evidence="2">
    <location>
        <begin position="253"/>
        <end position="275"/>
    </location>
</feature>
<feature type="transmembrane region" description="Helical" evidence="2">
    <location>
        <begin position="26"/>
        <end position="49"/>
    </location>
</feature>
<feature type="region of interest" description="Disordered" evidence="1">
    <location>
        <begin position="1183"/>
        <end position="1215"/>
    </location>
</feature>
<dbReference type="EMBL" id="NETL01000017">
    <property type="protein sequence ID" value="OTN68256.1"/>
    <property type="molecule type" value="Genomic_DNA"/>
</dbReference>
<feature type="transmembrane region" description="Helical" evidence="2">
    <location>
        <begin position="627"/>
        <end position="648"/>
    </location>
</feature>
<comment type="caution">
    <text evidence="3">The sequence shown here is derived from an EMBL/GenBank/DDBJ whole genome shotgun (WGS) entry which is preliminary data.</text>
</comment>
<feature type="transmembrane region" description="Helical" evidence="2">
    <location>
        <begin position="387"/>
        <end position="409"/>
    </location>
</feature>
<keyword evidence="2" id="KW-0472">Membrane</keyword>
<evidence type="ECO:0000256" key="1">
    <source>
        <dbReference type="SAM" id="MobiDB-lite"/>
    </source>
</evidence>
<gene>
    <name evidence="3" type="ORF">PKNOH_S03324700</name>
</gene>
<feature type="transmembrane region" description="Helical" evidence="2">
    <location>
        <begin position="599"/>
        <end position="621"/>
    </location>
</feature>
<protein>
    <submittedName>
        <fullName evidence="3">Uncharacterized protein</fullName>
    </submittedName>
</protein>
<dbReference type="VEuPathDB" id="PlasmoDB:PKNH_0609900"/>
<sequence length="1215" mass="143112">MNEHEINELEEIRNAISRKNEKGGHYYTSVINTFLLVAHFVLYASIVFVHFSYRNDDFSNCFNKAFSSVIRKGYFNIDDIEILQRVLSGMTRVCNYGRIAFLKYELEGGSNFVLSFYNASANTYVDYSVEIHKLFHSMIFKTQSSISIGHAYHWYEWLLFLFLNMSALAVVYRQCISRGKQLNVLYICLVALIDLSIIYEQFIDTVENYSVHEKGVDLLFCFYYLFLILSILKKLSNYWKVLFIPVQIIRTTVAHNYMLLLFLLTFFLLTLINYFSSGEQLKAYFSSVFTFQDDSKYKNEFVYNFFVVIIYSFFFIPMITVASTATAFLLINNNEDLFDWKPRSSHLWGKLREYFFFLRRTNERGTTGRKKEMTYEEYEEKKIKIDILKIGSVILFFLFFIFFVLKIFFDQNTLSHLDAHYRHQLGEPFVTKGGEEKSFDTLTQTSEYLQFLSAVVVNNIMRNKKNLDNNNLFKLEAVFEGQNIFVYEDDFHIFPYDVLVKLGDGKAVSDEIAVENPLLSDEPAADAHELRQYEDTLDNRKEAIKHYDAYALLYNFEHNLFILLNASFNMQSNGQFRQTKDIFIHEMNEFKNPQYRTKLIILIFLLLVTVGYFLLVMYMLYYVRNRFFLWFFSFFFVICLCFFSFNFMTLTSVKHSYHYVENIKNRNVADTFNLDKLVNFKSLLHDLFRIKMCKFYGNWFCHIILVTIVLKIYCFFFVNYFVSFIKYKFHFLFVTASVFISVCLTSLLSSYTYLNTSIGLQKWMMLFYHVQTSEKYFVYEVVSSFIFFFFLFYITSIYLYIFLKKNENTVTVKLKEDQENSLPFDDLVIHHLLLDDDDILLHFKAILYTIDKTFEKVRILWERKQIGQLLNEQIHWYNQYCYQEALQGNLINWYGPNGYVPQEGGALVQMPERSGWCQGGEAAQVGNIGVVNREMGSDQVGDPLSSFTEPLKENGESERNCEKMSRQKLEGEEGVDASRDESNLQEEEELDAVVTSSQNYSEFQMVQKTQNLHLFFTKLLNGKYDFAFLYDEAGENAVGGNGHGGEGKKRLFNFLKKGVYDKTAVGRRNKKKEQKKIKLKHMLADLVKDLASIEKIKVLFTYILFLKIKRHILMRNIRQVNKLTAELKTEYQNRVIYKKHLISLQQKMANEIDEMEQDILIRNKLKGTLIRVIEDGTFYQKDENVEKEINNPTESAPQSGPGALEESIFPKEQQK</sequence>
<feature type="transmembrane region" description="Helical" evidence="2">
    <location>
        <begin position="154"/>
        <end position="172"/>
    </location>
</feature>
<feature type="transmembrane region" description="Helical" evidence="2">
    <location>
        <begin position="731"/>
        <end position="755"/>
    </location>
</feature>
<feature type="transmembrane region" description="Helical" evidence="2">
    <location>
        <begin position="215"/>
        <end position="232"/>
    </location>
</feature>
<dbReference type="eggNOG" id="ENOG502S1A8">
    <property type="taxonomic scope" value="Eukaryota"/>
</dbReference>
<feature type="transmembrane region" description="Helical" evidence="2">
    <location>
        <begin position="699"/>
        <end position="725"/>
    </location>
</feature>
<organism evidence="3 4">
    <name type="scientific">Plasmodium knowlesi</name>
    <dbReference type="NCBI Taxonomy" id="5850"/>
    <lineage>
        <taxon>Eukaryota</taxon>
        <taxon>Sar</taxon>
        <taxon>Alveolata</taxon>
        <taxon>Apicomplexa</taxon>
        <taxon>Aconoidasida</taxon>
        <taxon>Haemosporida</taxon>
        <taxon>Plasmodiidae</taxon>
        <taxon>Plasmodium</taxon>
        <taxon>Plasmodium (Plasmodium)</taxon>
    </lineage>
</organism>
<dbReference type="OrthoDB" id="372561at2759"/>
<feature type="region of interest" description="Disordered" evidence="1">
    <location>
        <begin position="937"/>
        <end position="987"/>
    </location>
</feature>
<feature type="transmembrane region" description="Helical" evidence="2">
    <location>
        <begin position="776"/>
        <end position="803"/>
    </location>
</feature>
<name>A0A1Y3DY65_PLAKN</name>
<accession>A0A1Y3DY65</accession>
<keyword evidence="2" id="KW-1133">Transmembrane helix</keyword>